<organism evidence="10">
    <name type="scientific">marine metagenome</name>
    <dbReference type="NCBI Taxonomy" id="408172"/>
    <lineage>
        <taxon>unclassified sequences</taxon>
        <taxon>metagenomes</taxon>
        <taxon>ecological metagenomes</taxon>
    </lineage>
</organism>
<sequence>MSFGPWEIFIVLLIVLLLFGGKKLPEIAKGLGKGIQEFKKAGKEVTDEINKTTEEDK</sequence>
<proteinExistence type="inferred from homology"/>
<dbReference type="PANTHER" id="PTHR42982">
    <property type="entry name" value="SEC-INDEPENDENT PROTEIN TRANSLOCASE PROTEIN TATA"/>
    <property type="match status" value="1"/>
</dbReference>
<gene>
    <name evidence="10" type="ORF">METZ01_LOCUS468421</name>
</gene>
<dbReference type="GO" id="GO:0005886">
    <property type="term" value="C:plasma membrane"/>
    <property type="evidence" value="ECO:0007669"/>
    <property type="project" value="UniProtKB-SubCell"/>
</dbReference>
<keyword evidence="5" id="KW-0653">Protein transport</keyword>
<keyword evidence="3" id="KW-1003">Cell membrane</keyword>
<dbReference type="Pfam" id="PF02416">
    <property type="entry name" value="TatA_B_E"/>
    <property type="match status" value="1"/>
</dbReference>
<dbReference type="Gene3D" id="1.20.5.3310">
    <property type="match status" value="1"/>
</dbReference>
<evidence type="ECO:0000256" key="3">
    <source>
        <dbReference type="ARBA" id="ARBA00022475"/>
    </source>
</evidence>
<evidence type="ECO:0000313" key="10">
    <source>
        <dbReference type="EMBL" id="SVE15567.1"/>
    </source>
</evidence>
<keyword evidence="7" id="KW-0811">Translocation</keyword>
<dbReference type="EMBL" id="UINC01197867">
    <property type="protein sequence ID" value="SVE15567.1"/>
    <property type="molecule type" value="Genomic_DNA"/>
</dbReference>
<evidence type="ECO:0000256" key="6">
    <source>
        <dbReference type="ARBA" id="ARBA00022989"/>
    </source>
</evidence>
<evidence type="ECO:0000256" key="8">
    <source>
        <dbReference type="ARBA" id="ARBA00023136"/>
    </source>
</evidence>
<protein>
    <recommendedName>
        <fullName evidence="11">Sec-independent protein translocase protein TatA</fullName>
    </recommendedName>
</protein>
<keyword evidence="2" id="KW-0813">Transport</keyword>
<evidence type="ECO:0000256" key="7">
    <source>
        <dbReference type="ARBA" id="ARBA00023010"/>
    </source>
</evidence>
<name>A0A383B620_9ZZZZ</name>
<evidence type="ECO:0000256" key="1">
    <source>
        <dbReference type="ARBA" id="ARBA00004162"/>
    </source>
</evidence>
<reference evidence="10" key="1">
    <citation type="submission" date="2018-05" db="EMBL/GenBank/DDBJ databases">
        <authorList>
            <person name="Lanie J.A."/>
            <person name="Ng W.-L."/>
            <person name="Kazmierczak K.M."/>
            <person name="Andrzejewski T.M."/>
            <person name="Davidsen T.M."/>
            <person name="Wayne K.J."/>
            <person name="Tettelin H."/>
            <person name="Glass J.I."/>
            <person name="Rusch D."/>
            <person name="Podicherti R."/>
            <person name="Tsui H.-C.T."/>
            <person name="Winkler M.E."/>
        </authorList>
    </citation>
    <scope>NUCLEOTIDE SEQUENCE</scope>
</reference>
<evidence type="ECO:0008006" key="11">
    <source>
        <dbReference type="Google" id="ProtNLM"/>
    </source>
</evidence>
<feature type="transmembrane region" description="Helical" evidence="9">
    <location>
        <begin position="6"/>
        <end position="24"/>
    </location>
</feature>
<accession>A0A383B620</accession>
<evidence type="ECO:0000256" key="2">
    <source>
        <dbReference type="ARBA" id="ARBA00022448"/>
    </source>
</evidence>
<dbReference type="NCBIfam" id="TIGR01411">
    <property type="entry name" value="tatAE"/>
    <property type="match status" value="1"/>
</dbReference>
<dbReference type="PANTHER" id="PTHR42982:SF1">
    <property type="entry name" value="SEC-INDEPENDENT PROTEIN TRANSLOCASE PROTEIN TATA"/>
    <property type="match status" value="1"/>
</dbReference>
<keyword evidence="4 9" id="KW-0812">Transmembrane</keyword>
<evidence type="ECO:0000256" key="9">
    <source>
        <dbReference type="SAM" id="Phobius"/>
    </source>
</evidence>
<dbReference type="InterPro" id="IPR003369">
    <property type="entry name" value="TatA/B/E"/>
</dbReference>
<dbReference type="AlphaFoldDB" id="A0A383B620"/>
<comment type="subcellular location">
    <subcellularLocation>
        <location evidence="1">Cell membrane</location>
        <topology evidence="1">Single-pass membrane protein</topology>
    </subcellularLocation>
</comment>
<keyword evidence="6 9" id="KW-1133">Transmembrane helix</keyword>
<dbReference type="GO" id="GO:0043953">
    <property type="term" value="P:protein transport by the Tat complex"/>
    <property type="evidence" value="ECO:0007669"/>
    <property type="project" value="InterPro"/>
</dbReference>
<dbReference type="InterPro" id="IPR006312">
    <property type="entry name" value="TatA/E"/>
</dbReference>
<evidence type="ECO:0000256" key="5">
    <source>
        <dbReference type="ARBA" id="ARBA00022927"/>
    </source>
</evidence>
<keyword evidence="8 9" id="KW-0472">Membrane</keyword>
<evidence type="ECO:0000256" key="4">
    <source>
        <dbReference type="ARBA" id="ARBA00022692"/>
    </source>
</evidence>
<dbReference type="HAMAP" id="MF_00236">
    <property type="entry name" value="TatA_E"/>
    <property type="match status" value="1"/>
</dbReference>